<feature type="region of interest" description="Disordered" evidence="1">
    <location>
        <begin position="1"/>
        <end position="50"/>
    </location>
</feature>
<gene>
    <name evidence="2" type="ORF">PAXRUDRAFT_830208</name>
</gene>
<reference evidence="2 3" key="1">
    <citation type="submission" date="2014-04" db="EMBL/GenBank/DDBJ databases">
        <authorList>
            <consortium name="DOE Joint Genome Institute"/>
            <person name="Kuo A."/>
            <person name="Kohler A."/>
            <person name="Jargeat P."/>
            <person name="Nagy L.G."/>
            <person name="Floudas D."/>
            <person name="Copeland A."/>
            <person name="Barry K.W."/>
            <person name="Cichocki N."/>
            <person name="Veneault-Fourrey C."/>
            <person name="LaButti K."/>
            <person name="Lindquist E.A."/>
            <person name="Lipzen A."/>
            <person name="Lundell T."/>
            <person name="Morin E."/>
            <person name="Murat C."/>
            <person name="Sun H."/>
            <person name="Tunlid A."/>
            <person name="Henrissat B."/>
            <person name="Grigoriev I.V."/>
            <person name="Hibbett D.S."/>
            <person name="Martin F."/>
            <person name="Nordberg H.P."/>
            <person name="Cantor M.N."/>
            <person name="Hua S.X."/>
        </authorList>
    </citation>
    <scope>NUCLEOTIDE SEQUENCE [LARGE SCALE GENOMIC DNA]</scope>
    <source>
        <strain evidence="2 3">Ve08.2h10</strain>
    </source>
</reference>
<accession>A0A0D0DLI5</accession>
<feature type="compositionally biased region" description="Basic and acidic residues" evidence="1">
    <location>
        <begin position="139"/>
        <end position="149"/>
    </location>
</feature>
<dbReference type="OrthoDB" id="3364141at2759"/>
<name>A0A0D0DLI5_9AGAM</name>
<proteinExistence type="predicted"/>
<feature type="region of interest" description="Disordered" evidence="1">
    <location>
        <begin position="111"/>
        <end position="151"/>
    </location>
</feature>
<evidence type="ECO:0000313" key="2">
    <source>
        <dbReference type="EMBL" id="KIK92178.1"/>
    </source>
</evidence>
<dbReference type="STRING" id="930991.A0A0D0DLI5"/>
<evidence type="ECO:0000256" key="1">
    <source>
        <dbReference type="SAM" id="MobiDB-lite"/>
    </source>
</evidence>
<keyword evidence="3" id="KW-1185">Reference proteome</keyword>
<dbReference type="InParanoid" id="A0A0D0DLI5"/>
<organism evidence="2 3">
    <name type="scientific">Paxillus rubicundulus Ve08.2h10</name>
    <dbReference type="NCBI Taxonomy" id="930991"/>
    <lineage>
        <taxon>Eukaryota</taxon>
        <taxon>Fungi</taxon>
        <taxon>Dikarya</taxon>
        <taxon>Basidiomycota</taxon>
        <taxon>Agaricomycotina</taxon>
        <taxon>Agaricomycetes</taxon>
        <taxon>Agaricomycetidae</taxon>
        <taxon>Boletales</taxon>
        <taxon>Paxilineae</taxon>
        <taxon>Paxillaceae</taxon>
        <taxon>Paxillus</taxon>
    </lineage>
</organism>
<protein>
    <submittedName>
        <fullName evidence="2">Uncharacterized protein</fullName>
    </submittedName>
</protein>
<feature type="compositionally biased region" description="Basic and acidic residues" evidence="1">
    <location>
        <begin position="26"/>
        <end position="35"/>
    </location>
</feature>
<dbReference type="EMBL" id="KN825306">
    <property type="protein sequence ID" value="KIK92178.1"/>
    <property type="molecule type" value="Genomic_DNA"/>
</dbReference>
<dbReference type="HOGENOM" id="CLU_1190234_0_0_1"/>
<evidence type="ECO:0000313" key="3">
    <source>
        <dbReference type="Proteomes" id="UP000054538"/>
    </source>
</evidence>
<sequence length="233" mass="25609">MTAWAQSIRHPWFKPPAANAMKRRLSTTEDNHDQQSSEFPNGRQKRSKHSTLEHGFAHMTLNNLLPLQTPPGQPLTNTCSAATMSAQVHPPSAHRPYTSEACHVILPGSVEEPALPAPQTDMEIEPDPTDMHWTTGPSHENDDRKDPTSRRLQIKEVQISSVILEQLKKQTKSPPPLIPISPPASQALVLFRPLRPPSPKSIILGGVLSGDEGQESARAANALMLEDDAMDVE</sequence>
<reference evidence="3" key="2">
    <citation type="submission" date="2015-01" db="EMBL/GenBank/DDBJ databases">
        <title>Evolutionary Origins and Diversification of the Mycorrhizal Mutualists.</title>
        <authorList>
            <consortium name="DOE Joint Genome Institute"/>
            <consortium name="Mycorrhizal Genomics Consortium"/>
            <person name="Kohler A."/>
            <person name="Kuo A."/>
            <person name="Nagy L.G."/>
            <person name="Floudas D."/>
            <person name="Copeland A."/>
            <person name="Barry K.W."/>
            <person name="Cichocki N."/>
            <person name="Veneault-Fourrey C."/>
            <person name="LaButti K."/>
            <person name="Lindquist E.A."/>
            <person name="Lipzen A."/>
            <person name="Lundell T."/>
            <person name="Morin E."/>
            <person name="Murat C."/>
            <person name="Riley R."/>
            <person name="Ohm R."/>
            <person name="Sun H."/>
            <person name="Tunlid A."/>
            <person name="Henrissat B."/>
            <person name="Grigoriev I.V."/>
            <person name="Hibbett D.S."/>
            <person name="Martin F."/>
        </authorList>
    </citation>
    <scope>NUCLEOTIDE SEQUENCE [LARGE SCALE GENOMIC DNA]</scope>
    <source>
        <strain evidence="3">Ve08.2h10</strain>
    </source>
</reference>
<dbReference type="AlphaFoldDB" id="A0A0D0DLI5"/>
<dbReference type="Proteomes" id="UP000054538">
    <property type="component" value="Unassembled WGS sequence"/>
</dbReference>